<reference evidence="4" key="1">
    <citation type="journal article" date="2019" name="Int. J. Syst. Evol. Microbiol.">
        <title>The Global Catalogue of Microorganisms (GCM) 10K type strain sequencing project: providing services to taxonomists for standard genome sequencing and annotation.</title>
        <authorList>
            <consortium name="The Broad Institute Genomics Platform"/>
            <consortium name="The Broad Institute Genome Sequencing Center for Infectious Disease"/>
            <person name="Wu L."/>
            <person name="Ma J."/>
        </authorList>
    </citation>
    <scope>NUCLEOTIDE SEQUENCE [LARGE SCALE GENOMIC DNA]</scope>
    <source>
        <strain evidence="4">CGMCC 4.7035</strain>
    </source>
</reference>
<dbReference type="RefSeq" id="WP_310768347.1">
    <property type="nucleotide sequence ID" value="NZ_JBHRWR010000045.1"/>
</dbReference>
<accession>A0ABV7SMF7</accession>
<sequence>MAQNPYVHLGWNPVPGEPGEVEKLRTQLVNSASALQTAYQKIDKLLGESSYWEGDAAVGFREALDGDLPKYMKDAHRSLTLAAGHLGTWHGGLTSRRELAGKYDIEAADHQGDLKTANARHEAAKQDPDLKLAGQTFAEGPELEAAQTRLNTATARLNDAVTAVNNAQGALDDVIRKARELEGTHEAEARDLAKALKDSTKDLAPEEPGWLSKALGWIGDNLTNILGVLAAVAGLLALLCTGPFGIAMLLVAAGASLATAATRIANPEFRASIRDGITKGEFDADFWENSVGIVGDLAGAVPGLGAVTRGANGAIRSAIHGGEAAAGMKAFFSQFGDDTVTAATRISTAGSYNPVGDWVAHAAGGSQAVRVGMDYVSPVAGVFTSGYGLAADNIDALDGDAGKNNSTAIDGTRTGVFDGPGAISTVVNTLRVVTR</sequence>
<evidence type="ECO:0000256" key="1">
    <source>
        <dbReference type="SAM" id="Coils"/>
    </source>
</evidence>
<comment type="caution">
    <text evidence="3">The sequence shown here is derived from an EMBL/GenBank/DDBJ whole genome shotgun (WGS) entry which is preliminary data.</text>
</comment>
<keyword evidence="2" id="KW-0812">Transmembrane</keyword>
<keyword evidence="2" id="KW-0472">Membrane</keyword>
<protein>
    <recommendedName>
        <fullName evidence="5">Integral membrane protein</fullName>
    </recommendedName>
</protein>
<evidence type="ECO:0000313" key="3">
    <source>
        <dbReference type="EMBL" id="MFC3578154.1"/>
    </source>
</evidence>
<keyword evidence="1" id="KW-0175">Coiled coil</keyword>
<evidence type="ECO:0000313" key="4">
    <source>
        <dbReference type="Proteomes" id="UP001595701"/>
    </source>
</evidence>
<feature type="transmembrane region" description="Helical" evidence="2">
    <location>
        <begin position="222"/>
        <end position="239"/>
    </location>
</feature>
<proteinExistence type="predicted"/>
<feature type="coiled-coil region" evidence="1">
    <location>
        <begin position="107"/>
        <end position="184"/>
    </location>
</feature>
<evidence type="ECO:0000256" key="2">
    <source>
        <dbReference type="SAM" id="Phobius"/>
    </source>
</evidence>
<organism evidence="3 4">
    <name type="scientific">Streptomyces yaanensis</name>
    <dbReference type="NCBI Taxonomy" id="1142239"/>
    <lineage>
        <taxon>Bacteria</taxon>
        <taxon>Bacillati</taxon>
        <taxon>Actinomycetota</taxon>
        <taxon>Actinomycetes</taxon>
        <taxon>Kitasatosporales</taxon>
        <taxon>Streptomycetaceae</taxon>
        <taxon>Streptomyces</taxon>
    </lineage>
</organism>
<gene>
    <name evidence="3" type="ORF">ACFOZ0_33845</name>
</gene>
<dbReference type="Proteomes" id="UP001595701">
    <property type="component" value="Unassembled WGS sequence"/>
</dbReference>
<name>A0ABV7SMF7_9ACTN</name>
<evidence type="ECO:0008006" key="5">
    <source>
        <dbReference type="Google" id="ProtNLM"/>
    </source>
</evidence>
<keyword evidence="2" id="KW-1133">Transmembrane helix</keyword>
<dbReference type="EMBL" id="JBHRWR010000045">
    <property type="protein sequence ID" value="MFC3578154.1"/>
    <property type="molecule type" value="Genomic_DNA"/>
</dbReference>
<keyword evidence="4" id="KW-1185">Reference proteome</keyword>